<evidence type="ECO:0000256" key="2">
    <source>
        <dbReference type="ARBA" id="ARBA00022801"/>
    </source>
</evidence>
<organism evidence="4 5">
    <name type="scientific">Nocardiopsis mwathae</name>
    <dbReference type="NCBI Taxonomy" id="1472723"/>
    <lineage>
        <taxon>Bacteria</taxon>
        <taxon>Bacillati</taxon>
        <taxon>Actinomycetota</taxon>
        <taxon>Actinomycetes</taxon>
        <taxon>Streptosporangiales</taxon>
        <taxon>Nocardiopsidaceae</taxon>
        <taxon>Nocardiopsis</taxon>
    </lineage>
</organism>
<dbReference type="Gene3D" id="3.20.20.370">
    <property type="entry name" value="Glycoside hydrolase/deacetylase"/>
    <property type="match status" value="1"/>
</dbReference>
<dbReference type="PANTHER" id="PTHR10587">
    <property type="entry name" value="GLYCOSYL TRANSFERASE-RELATED"/>
    <property type="match status" value="1"/>
</dbReference>
<keyword evidence="5" id="KW-1185">Reference proteome</keyword>
<protein>
    <submittedName>
        <fullName evidence="4">Peptidoglycan/xylan/chitin deacetylase (PgdA/CDA1 family)</fullName>
    </submittedName>
</protein>
<dbReference type="SUPFAM" id="SSF88713">
    <property type="entry name" value="Glycoside hydrolase/deacetylase"/>
    <property type="match status" value="1"/>
</dbReference>
<name>A0A7W9YH17_9ACTN</name>
<proteinExistence type="predicted"/>
<dbReference type="InterPro" id="IPR011330">
    <property type="entry name" value="Glyco_hydro/deAcase_b/a-brl"/>
</dbReference>
<evidence type="ECO:0000256" key="1">
    <source>
        <dbReference type="ARBA" id="ARBA00022723"/>
    </source>
</evidence>
<dbReference type="AlphaFoldDB" id="A0A7W9YH17"/>
<gene>
    <name evidence="4" type="ORF">HNR23_002057</name>
</gene>
<dbReference type="GO" id="GO:0016020">
    <property type="term" value="C:membrane"/>
    <property type="evidence" value="ECO:0007669"/>
    <property type="project" value="TreeGrafter"/>
</dbReference>
<feature type="domain" description="NodB homology" evidence="3">
    <location>
        <begin position="306"/>
        <end position="479"/>
    </location>
</feature>
<reference evidence="4 5" key="1">
    <citation type="submission" date="2020-08" db="EMBL/GenBank/DDBJ databases">
        <title>Sequencing the genomes of 1000 actinobacteria strains.</title>
        <authorList>
            <person name="Klenk H.-P."/>
        </authorList>
    </citation>
    <scope>NUCLEOTIDE SEQUENCE [LARGE SCALE GENOMIC DNA]</scope>
    <source>
        <strain evidence="4 5">DSM 46659</strain>
    </source>
</reference>
<accession>A0A7W9YH17</accession>
<evidence type="ECO:0000313" key="4">
    <source>
        <dbReference type="EMBL" id="MBB6171997.1"/>
    </source>
</evidence>
<dbReference type="Proteomes" id="UP000546642">
    <property type="component" value="Unassembled WGS sequence"/>
</dbReference>
<keyword evidence="2" id="KW-0378">Hydrolase</keyword>
<dbReference type="GO" id="GO:0005975">
    <property type="term" value="P:carbohydrate metabolic process"/>
    <property type="evidence" value="ECO:0007669"/>
    <property type="project" value="InterPro"/>
</dbReference>
<dbReference type="PROSITE" id="PS51677">
    <property type="entry name" value="NODB"/>
    <property type="match status" value="1"/>
</dbReference>
<dbReference type="EMBL" id="JACHDS010000001">
    <property type="protein sequence ID" value="MBB6171997.1"/>
    <property type="molecule type" value="Genomic_DNA"/>
</dbReference>
<dbReference type="GO" id="GO:0046872">
    <property type="term" value="F:metal ion binding"/>
    <property type="evidence" value="ECO:0007669"/>
    <property type="project" value="UniProtKB-KW"/>
</dbReference>
<evidence type="ECO:0000259" key="3">
    <source>
        <dbReference type="PROSITE" id="PS51677"/>
    </source>
</evidence>
<dbReference type="InterPro" id="IPR050248">
    <property type="entry name" value="Polysacc_deacetylase_ArnD"/>
</dbReference>
<keyword evidence="1" id="KW-0479">Metal-binding</keyword>
<evidence type="ECO:0000313" key="5">
    <source>
        <dbReference type="Proteomes" id="UP000546642"/>
    </source>
</evidence>
<dbReference type="RefSeq" id="WP_343070509.1">
    <property type="nucleotide sequence ID" value="NZ_JACHDS010000001.1"/>
</dbReference>
<dbReference type="InterPro" id="IPR002509">
    <property type="entry name" value="NODB_dom"/>
</dbReference>
<dbReference type="GO" id="GO:0016810">
    <property type="term" value="F:hydrolase activity, acting on carbon-nitrogen (but not peptide) bonds"/>
    <property type="evidence" value="ECO:0007669"/>
    <property type="project" value="InterPro"/>
</dbReference>
<dbReference type="PANTHER" id="PTHR10587:SF133">
    <property type="entry name" value="CHITIN DEACETYLASE 1-RELATED"/>
    <property type="match status" value="1"/>
</dbReference>
<dbReference type="Pfam" id="PF01522">
    <property type="entry name" value="Polysacc_deac_1"/>
    <property type="match status" value="1"/>
</dbReference>
<comment type="caution">
    <text evidence="4">The sequence shown here is derived from an EMBL/GenBank/DDBJ whole genome shotgun (WGS) entry which is preliminary data.</text>
</comment>
<sequence>MSEHASTGIRRLLTAGMALPLLTAAGCAAGGDAETARPLTVQPEWIDGLRVDERSLDHEGLRISTAHPVVPGARPFSTEIRTTMAEEQTAFITARNGDDEASLEQEAEFLVAANDVLGARITTRRDGGGDRPGVSATTRWYDASSGEVLPWTALFGGAEAVDAAAAEVARLLHEEEGVELDDQPEGLGAAAVAASPAEPPSEPIDLPAEEAWDLAEELDGSPLENIGFADTGALVVEFPGAGGPADGGEGGGERAVALDADTARPLLSAFGERAMEAATTEEKKVDLGRPGADGDPAHTLDCDRVPCVALTFDDGPGEHTERLLDELAAFSAKATFFVLGSATEEMPEVVARTAEEGHEVASHTWNHDDLTAASGSAVAADLKRTAEAIEKAAGSAPRSMRPPYGAVDDATLKAIDHPVIMWDVDTFDWRHRDTAKIIRTADKETGPGSIVLLHDIHEPTVDAVPEVLRRLHGRGYHFVTVAELFADTELKPGTVYRRRG</sequence>